<reference evidence="11 12" key="1">
    <citation type="journal article" date="2010" name="Nature">
        <title>Genome sequence of the palaeopolyploid soybean.</title>
        <authorList>
            <person name="Schmutz J."/>
            <person name="Cannon S.B."/>
            <person name="Schlueter J."/>
            <person name="Ma J."/>
            <person name="Mitros T."/>
            <person name="Nelson W."/>
            <person name="Hyten D.L."/>
            <person name="Song Q."/>
            <person name="Thelen J.J."/>
            <person name="Cheng J."/>
            <person name="Xu D."/>
            <person name="Hellsten U."/>
            <person name="May G.D."/>
            <person name="Yu Y."/>
            <person name="Sakurai T."/>
            <person name="Umezawa T."/>
            <person name="Bhattacharyya M.K."/>
            <person name="Sandhu D."/>
            <person name="Valliyodan B."/>
            <person name="Lindquist E."/>
            <person name="Peto M."/>
            <person name="Grant D."/>
            <person name="Shu S."/>
            <person name="Goodstein D."/>
            <person name="Barry K."/>
            <person name="Futrell-Griggs M."/>
            <person name="Abernathy B."/>
            <person name="Du J."/>
            <person name="Tian Z."/>
            <person name="Zhu L."/>
            <person name="Gill N."/>
            <person name="Joshi T."/>
            <person name="Libault M."/>
            <person name="Sethuraman A."/>
            <person name="Zhang X.-C."/>
            <person name="Shinozaki K."/>
            <person name="Nguyen H.T."/>
            <person name="Wing R.A."/>
            <person name="Cregan P."/>
            <person name="Specht J."/>
            <person name="Grimwood J."/>
            <person name="Rokhsar D."/>
            <person name="Stacey G."/>
            <person name="Shoemaker R.C."/>
            <person name="Jackson S.A."/>
        </authorList>
    </citation>
    <scope>NUCLEOTIDE SEQUENCE</scope>
    <source>
        <strain evidence="12">cv. Williams 82</strain>
        <tissue evidence="11">Callus</tissue>
    </source>
</reference>
<keyword evidence="3" id="KW-1003">Cell membrane</keyword>
<keyword evidence="4" id="KW-0472">Membrane</keyword>
<name>A0A0R0G7L1_SOYBN</name>
<evidence type="ECO:0000256" key="3">
    <source>
        <dbReference type="ARBA" id="ARBA00022475"/>
    </source>
</evidence>
<evidence type="ECO:0000256" key="9">
    <source>
        <dbReference type="SAM" id="SignalP"/>
    </source>
</evidence>
<dbReference type="InterPro" id="IPR036312">
    <property type="entry name" value="Bifun_inhib/LTP/seed_sf"/>
</dbReference>
<protein>
    <recommendedName>
        <fullName evidence="10">Bifunctional inhibitor/plant lipid transfer protein/seed storage helical domain-containing protein</fullName>
    </recommendedName>
</protein>
<dbReference type="InterPro" id="IPR016140">
    <property type="entry name" value="Bifunc_inhib/LTP/seed_store"/>
</dbReference>
<dbReference type="PANTHER" id="PTHR33044">
    <property type="entry name" value="BIFUNCTIONAL INHIBITOR/LIPID-TRANSFER PROTEIN/SEED STORAGE 2S ALBUMIN SUPERFAMILY PROTEIN-RELATED"/>
    <property type="match status" value="1"/>
</dbReference>
<dbReference type="GO" id="GO:0098552">
    <property type="term" value="C:side of membrane"/>
    <property type="evidence" value="ECO:0007669"/>
    <property type="project" value="UniProtKB-KW"/>
</dbReference>
<dbReference type="EnsemblPlants" id="KRH10511">
    <property type="protein sequence ID" value="KRH10511"/>
    <property type="gene ID" value="GLYMA_15G052200"/>
</dbReference>
<evidence type="ECO:0000256" key="2">
    <source>
        <dbReference type="ARBA" id="ARBA00009748"/>
    </source>
</evidence>
<comment type="similarity">
    <text evidence="2">Belongs to the plant LTP family.</text>
</comment>
<dbReference type="CDD" id="cd00010">
    <property type="entry name" value="AAI_LTSS"/>
    <property type="match status" value="1"/>
</dbReference>
<feature type="signal peptide" evidence="9">
    <location>
        <begin position="1"/>
        <end position="22"/>
    </location>
</feature>
<keyword evidence="5 9" id="KW-0732">Signal</keyword>
<proteinExistence type="inferred from homology"/>
<dbReference type="Proteomes" id="UP000008827">
    <property type="component" value="Chromosome 15"/>
</dbReference>
<evidence type="ECO:0000259" key="10">
    <source>
        <dbReference type="SMART" id="SM00499"/>
    </source>
</evidence>
<sequence length="128" mass="12908">MTAKWYLIVCVVAIWAVDLGSSSHHARAPAPAPSVECSNLVLTLSDCLTFVSNGSTVTKPQGTCCSSLKTVLNTAPKCLCEAFNSSAQLGLAINVTKAVTLPAACKLSTPSAANCGLSATPAAAPGIS</sequence>
<keyword evidence="8" id="KW-0449">Lipoprotein</keyword>
<evidence type="ECO:0000313" key="11">
    <source>
        <dbReference type="EMBL" id="KRH10511.1"/>
    </source>
</evidence>
<dbReference type="FunFam" id="1.10.110.10:FF:000001">
    <property type="entry name" value="Bifunctional inhibitor/lipid-transfer protein/seed storage 2S albumin superfamily protein"/>
    <property type="match status" value="1"/>
</dbReference>
<evidence type="ECO:0000256" key="4">
    <source>
        <dbReference type="ARBA" id="ARBA00022622"/>
    </source>
</evidence>
<dbReference type="AlphaFoldDB" id="A0A0R0G7L1"/>
<dbReference type="GO" id="GO:0008289">
    <property type="term" value="F:lipid binding"/>
    <property type="evidence" value="ECO:0007669"/>
    <property type="project" value="InterPro"/>
</dbReference>
<dbReference type="SUPFAM" id="SSF47699">
    <property type="entry name" value="Bifunctional inhibitor/lipid-transfer protein/seed storage 2S albumin"/>
    <property type="match status" value="1"/>
</dbReference>
<feature type="chain" id="PRO_5014521228" description="Bifunctional inhibitor/plant lipid transfer protein/seed storage helical domain-containing protein" evidence="9">
    <location>
        <begin position="23"/>
        <end position="128"/>
    </location>
</feature>
<dbReference type="Pfam" id="PF14368">
    <property type="entry name" value="LTP_2"/>
    <property type="match status" value="1"/>
</dbReference>
<evidence type="ECO:0000256" key="7">
    <source>
        <dbReference type="ARBA" id="ARBA00023180"/>
    </source>
</evidence>
<evidence type="ECO:0000256" key="1">
    <source>
        <dbReference type="ARBA" id="ARBA00004609"/>
    </source>
</evidence>
<dbReference type="SMART" id="SM00499">
    <property type="entry name" value="AAI"/>
    <property type="match status" value="1"/>
</dbReference>
<reference evidence="12" key="2">
    <citation type="submission" date="2018-02" db="UniProtKB">
        <authorList>
            <consortium name="EnsemblPlants"/>
        </authorList>
    </citation>
    <scope>IDENTIFICATION</scope>
    <source>
        <strain evidence="12">Williams 82</strain>
    </source>
</reference>
<evidence type="ECO:0000313" key="13">
    <source>
        <dbReference type="Proteomes" id="UP000008827"/>
    </source>
</evidence>
<evidence type="ECO:0000256" key="5">
    <source>
        <dbReference type="ARBA" id="ARBA00022729"/>
    </source>
</evidence>
<gene>
    <name evidence="12" type="primary">LOC100815286</name>
    <name evidence="11" type="ORF">GLYMA_15G052200</name>
</gene>
<keyword evidence="6" id="KW-1015">Disulfide bond</keyword>
<dbReference type="GO" id="GO:0005886">
    <property type="term" value="C:plasma membrane"/>
    <property type="evidence" value="ECO:0007669"/>
    <property type="project" value="UniProtKB-SubCell"/>
</dbReference>
<dbReference type="InterPro" id="IPR000528">
    <property type="entry name" value="Plant_nsLTP"/>
</dbReference>
<dbReference type="ExpressionAtlas" id="A0A0R0G7L1">
    <property type="expression patterns" value="baseline and differential"/>
</dbReference>
<accession>A0A0R0G7L1</accession>
<evidence type="ECO:0000313" key="12">
    <source>
        <dbReference type="EnsemblPlants" id="KRH10511"/>
    </source>
</evidence>
<dbReference type="Gene3D" id="1.10.110.10">
    <property type="entry name" value="Plant lipid-transfer and hydrophobic proteins"/>
    <property type="match status" value="1"/>
</dbReference>
<organism evidence="11">
    <name type="scientific">Glycine max</name>
    <name type="common">Soybean</name>
    <name type="synonym">Glycine hispida</name>
    <dbReference type="NCBI Taxonomy" id="3847"/>
    <lineage>
        <taxon>Eukaryota</taxon>
        <taxon>Viridiplantae</taxon>
        <taxon>Streptophyta</taxon>
        <taxon>Embryophyta</taxon>
        <taxon>Tracheophyta</taxon>
        <taxon>Spermatophyta</taxon>
        <taxon>Magnoliopsida</taxon>
        <taxon>eudicotyledons</taxon>
        <taxon>Gunneridae</taxon>
        <taxon>Pentapetalae</taxon>
        <taxon>rosids</taxon>
        <taxon>fabids</taxon>
        <taxon>Fabales</taxon>
        <taxon>Fabaceae</taxon>
        <taxon>Papilionoideae</taxon>
        <taxon>50 kb inversion clade</taxon>
        <taxon>NPAAA clade</taxon>
        <taxon>indigoferoid/millettioid clade</taxon>
        <taxon>Phaseoleae</taxon>
        <taxon>Glycine</taxon>
        <taxon>Glycine subgen. Soja</taxon>
    </lineage>
</organism>
<dbReference type="PRINTS" id="PR00382">
    <property type="entry name" value="LIPIDTRNSFER"/>
</dbReference>
<reference evidence="11" key="3">
    <citation type="submission" date="2018-07" db="EMBL/GenBank/DDBJ databases">
        <title>WGS assembly of Glycine max.</title>
        <authorList>
            <person name="Schmutz J."/>
            <person name="Cannon S."/>
            <person name="Schlueter J."/>
            <person name="Ma J."/>
            <person name="Mitros T."/>
            <person name="Nelson W."/>
            <person name="Hyten D."/>
            <person name="Song Q."/>
            <person name="Thelen J."/>
            <person name="Cheng J."/>
            <person name="Xu D."/>
            <person name="Hellsten U."/>
            <person name="May G."/>
            <person name="Yu Y."/>
            <person name="Sakurai T."/>
            <person name="Umezawa T."/>
            <person name="Bhattacharyya M."/>
            <person name="Sandhu D."/>
            <person name="Valliyodan B."/>
            <person name="Lindquist E."/>
            <person name="Peto M."/>
            <person name="Grant D."/>
            <person name="Shu S."/>
            <person name="Goodstein D."/>
            <person name="Barry K."/>
            <person name="Futrell-Griggs M."/>
            <person name="Abernathy B."/>
            <person name="Du J."/>
            <person name="Tian Z."/>
            <person name="Zhu L."/>
            <person name="Gill N."/>
            <person name="Joshi T."/>
            <person name="Libault M."/>
            <person name="Sethuraman A."/>
            <person name="Zhang X."/>
            <person name="Shinozaki K."/>
            <person name="Nguyen H."/>
            <person name="Wing R."/>
            <person name="Cregan P."/>
            <person name="Specht J."/>
            <person name="Grimwood J."/>
            <person name="Rokhsar D."/>
            <person name="Stacey G."/>
            <person name="Shoemaker R."/>
            <person name="Jackson S."/>
        </authorList>
    </citation>
    <scope>NUCLEOTIDE SEQUENCE</scope>
    <source>
        <tissue evidence="11">Callus</tissue>
    </source>
</reference>
<keyword evidence="13" id="KW-1185">Reference proteome</keyword>
<dbReference type="Gramene" id="KRH10511">
    <property type="protein sequence ID" value="KRH10511"/>
    <property type="gene ID" value="GLYMA_15G052200"/>
</dbReference>
<keyword evidence="4" id="KW-0336">GPI-anchor</keyword>
<dbReference type="InterPro" id="IPR043325">
    <property type="entry name" value="LTSS"/>
</dbReference>
<evidence type="ECO:0000256" key="8">
    <source>
        <dbReference type="ARBA" id="ARBA00023288"/>
    </source>
</evidence>
<evidence type="ECO:0000256" key="6">
    <source>
        <dbReference type="ARBA" id="ARBA00023157"/>
    </source>
</evidence>
<dbReference type="GO" id="GO:0006869">
    <property type="term" value="P:lipid transport"/>
    <property type="evidence" value="ECO:0007669"/>
    <property type="project" value="InterPro"/>
</dbReference>
<feature type="domain" description="Bifunctional inhibitor/plant lipid transfer protein/seed storage helical" evidence="10">
    <location>
        <begin position="37"/>
        <end position="115"/>
    </location>
</feature>
<keyword evidence="7" id="KW-0325">Glycoprotein</keyword>
<dbReference type="EMBL" id="CM000848">
    <property type="protein sequence ID" value="KRH10511.1"/>
    <property type="molecule type" value="Genomic_DNA"/>
</dbReference>
<comment type="subcellular location">
    <subcellularLocation>
        <location evidence="1">Cell membrane</location>
        <topology evidence="1">Lipid-anchor</topology>
        <topology evidence="1">GPI-anchor</topology>
    </subcellularLocation>
</comment>